<proteinExistence type="inferred from homology"/>
<dbReference type="SMART" id="SM00382">
    <property type="entry name" value="AAA"/>
    <property type="match status" value="1"/>
</dbReference>
<evidence type="ECO:0000313" key="12">
    <source>
        <dbReference type="EMBL" id="WUS57108.1"/>
    </source>
</evidence>
<dbReference type="InterPro" id="IPR003593">
    <property type="entry name" value="AAA+_ATPase"/>
</dbReference>
<dbReference type="InterPro" id="IPR017871">
    <property type="entry name" value="ABC_transporter-like_CS"/>
</dbReference>
<dbReference type="RefSeq" id="WP_329497631.1">
    <property type="nucleotide sequence ID" value="NZ_CP108460.1"/>
</dbReference>
<dbReference type="EMBL" id="CP108482">
    <property type="protein sequence ID" value="WUS57108.1"/>
    <property type="molecule type" value="Genomic_DNA"/>
</dbReference>
<feature type="domain" description="ABC transporter" evidence="11">
    <location>
        <begin position="5"/>
        <end position="235"/>
    </location>
</feature>
<evidence type="ECO:0000256" key="5">
    <source>
        <dbReference type="ARBA" id="ARBA00022840"/>
    </source>
</evidence>
<reference evidence="12 13" key="1">
    <citation type="submission" date="2022-10" db="EMBL/GenBank/DDBJ databases">
        <title>The complete genomes of actinobacterial strains from the NBC collection.</title>
        <authorList>
            <person name="Joergensen T.S."/>
            <person name="Alvarez Arevalo M."/>
            <person name="Sterndorff E.B."/>
            <person name="Faurdal D."/>
            <person name="Vuksanovic O."/>
            <person name="Mourched A.-S."/>
            <person name="Charusanti P."/>
            <person name="Shaw S."/>
            <person name="Blin K."/>
            <person name="Weber T."/>
        </authorList>
    </citation>
    <scope>NUCLEOTIDE SEQUENCE [LARGE SCALE GENOMIC DNA]</scope>
    <source>
        <strain evidence="12 13">NBC_01247</strain>
    </source>
</reference>
<dbReference type="InterPro" id="IPR025302">
    <property type="entry name" value="DrrA1/2-like_C"/>
</dbReference>
<name>A0ABZ1W8K9_9ACTN</name>
<keyword evidence="5 12" id="KW-0067">ATP-binding</keyword>
<keyword evidence="3" id="KW-1003">Cell membrane</keyword>
<comment type="subcellular location">
    <subcellularLocation>
        <location evidence="1">Cell membrane</location>
        <topology evidence="1">Peripheral membrane protein</topology>
        <orientation evidence="1">Cytoplasmic side</orientation>
    </subcellularLocation>
</comment>
<evidence type="ECO:0000256" key="2">
    <source>
        <dbReference type="ARBA" id="ARBA00022448"/>
    </source>
</evidence>
<dbReference type="SUPFAM" id="SSF52540">
    <property type="entry name" value="P-loop containing nucleoside triphosphate hydrolases"/>
    <property type="match status" value="1"/>
</dbReference>
<dbReference type="InterPro" id="IPR003439">
    <property type="entry name" value="ABC_transporter-like_ATP-bd"/>
</dbReference>
<evidence type="ECO:0000256" key="7">
    <source>
        <dbReference type="ARBA" id="ARBA00023136"/>
    </source>
</evidence>
<evidence type="ECO:0000256" key="3">
    <source>
        <dbReference type="ARBA" id="ARBA00022475"/>
    </source>
</evidence>
<gene>
    <name evidence="12" type="ORF">OG469_17290</name>
</gene>
<dbReference type="NCBIfam" id="TIGR01188">
    <property type="entry name" value="drrA"/>
    <property type="match status" value="1"/>
</dbReference>
<dbReference type="PROSITE" id="PS50893">
    <property type="entry name" value="ABC_TRANSPORTER_2"/>
    <property type="match status" value="1"/>
</dbReference>
<feature type="region of interest" description="Disordered" evidence="10">
    <location>
        <begin position="314"/>
        <end position="344"/>
    </location>
</feature>
<dbReference type="Proteomes" id="UP001432014">
    <property type="component" value="Chromosome"/>
</dbReference>
<evidence type="ECO:0000313" key="13">
    <source>
        <dbReference type="Proteomes" id="UP001432014"/>
    </source>
</evidence>
<dbReference type="InterPro" id="IPR027417">
    <property type="entry name" value="P-loop_NTPase"/>
</dbReference>
<evidence type="ECO:0000256" key="8">
    <source>
        <dbReference type="ARBA" id="ARBA00023251"/>
    </source>
</evidence>
<keyword evidence="2" id="KW-0813">Transport</keyword>
<dbReference type="GO" id="GO:0005524">
    <property type="term" value="F:ATP binding"/>
    <property type="evidence" value="ECO:0007669"/>
    <property type="project" value="UniProtKB-KW"/>
</dbReference>
<keyword evidence="6" id="KW-1278">Translocase</keyword>
<dbReference type="InterPro" id="IPR050763">
    <property type="entry name" value="ABC_transporter_ATP-binding"/>
</dbReference>
<accession>A0ABZ1W8K9</accession>
<keyword evidence="13" id="KW-1185">Reference proteome</keyword>
<evidence type="ECO:0000256" key="6">
    <source>
        <dbReference type="ARBA" id="ARBA00022967"/>
    </source>
</evidence>
<organism evidence="12 13">
    <name type="scientific">Kitasatospora herbaricolor</name>
    <dbReference type="NCBI Taxonomy" id="68217"/>
    <lineage>
        <taxon>Bacteria</taxon>
        <taxon>Bacillati</taxon>
        <taxon>Actinomycetota</taxon>
        <taxon>Actinomycetes</taxon>
        <taxon>Kitasatosporales</taxon>
        <taxon>Streptomycetaceae</taxon>
        <taxon>Kitasatospora</taxon>
    </lineage>
</organism>
<keyword evidence="7" id="KW-0472">Membrane</keyword>
<dbReference type="InterPro" id="IPR005894">
    <property type="entry name" value="DrrA"/>
</dbReference>
<evidence type="ECO:0000256" key="1">
    <source>
        <dbReference type="ARBA" id="ARBA00004413"/>
    </source>
</evidence>
<dbReference type="Pfam" id="PF00005">
    <property type="entry name" value="ABC_tran"/>
    <property type="match status" value="1"/>
</dbReference>
<dbReference type="Pfam" id="PF13732">
    <property type="entry name" value="DrrA1-3_C"/>
    <property type="match status" value="1"/>
</dbReference>
<feature type="compositionally biased region" description="Basic and acidic residues" evidence="10">
    <location>
        <begin position="330"/>
        <end position="344"/>
    </location>
</feature>
<evidence type="ECO:0000256" key="4">
    <source>
        <dbReference type="ARBA" id="ARBA00022741"/>
    </source>
</evidence>
<evidence type="ECO:0000256" key="10">
    <source>
        <dbReference type="SAM" id="MobiDB-lite"/>
    </source>
</evidence>
<sequence>MAPAIQAENLVKTFGDVRALDGVSLDVPEGTVLGLLGPNGAGKTTTVRVLTTLLRPDSGHAVVAGVDVLKHPNKVRSLIGLSGQYAAVDEYLTGRENLQMVGELYQMSVRDAKARALELLEWFNLTEAADRTAKTYSGGMRRRLDLAAALVVRPPVMFLDEPTTGLDPRNRLALWEVIETLVEQGTTLLLTTQYLEEADRLAHDIAVVDHGKVIARGTADQLKAQIGGERVEVVVHRRDQVGEALEALTPYAKGDPAVEKNTRRITVPVSGGAKVLADVIRELDTRSIEIDDIGLRRPTLDDVFLSLTGHVTTAEDTENGGAGGGADTGRPGRDKQAVAAGKDA</sequence>
<protein>
    <submittedName>
        <fullName evidence="12">ATP-binding cassette domain-containing protein</fullName>
    </submittedName>
</protein>
<dbReference type="PANTHER" id="PTHR42711:SF19">
    <property type="entry name" value="DOXORUBICIN RESISTANCE ATP-BINDING PROTEIN DRRA"/>
    <property type="match status" value="1"/>
</dbReference>
<evidence type="ECO:0000259" key="11">
    <source>
        <dbReference type="PROSITE" id="PS50893"/>
    </source>
</evidence>
<evidence type="ECO:0000256" key="9">
    <source>
        <dbReference type="ARBA" id="ARBA00049985"/>
    </source>
</evidence>
<dbReference type="Gene3D" id="3.40.50.300">
    <property type="entry name" value="P-loop containing nucleotide triphosphate hydrolases"/>
    <property type="match status" value="1"/>
</dbReference>
<dbReference type="PROSITE" id="PS00211">
    <property type="entry name" value="ABC_TRANSPORTER_1"/>
    <property type="match status" value="1"/>
</dbReference>
<dbReference type="PANTHER" id="PTHR42711">
    <property type="entry name" value="ABC TRANSPORTER ATP-BINDING PROTEIN"/>
    <property type="match status" value="1"/>
</dbReference>
<keyword evidence="8" id="KW-0046">Antibiotic resistance</keyword>
<keyword evidence="4" id="KW-0547">Nucleotide-binding</keyword>
<comment type="similarity">
    <text evidence="9">Belongs to the ABC transporter superfamily. Drug exporter-1 (DrugE1) (TC 3.A.1.105) family.</text>
</comment>